<name>A0A0S4W818_RALSL</name>
<sequence length="156" mass="16353">MCWCVRGSTASRTDGVEAMTYPEALHAVPASWGVAPREAVEGGESACAEAGHGGRQRRAAGGFVSLEGDGHAAHLEMLIAFDDDAILMALARAGTAVALARNRDAVDFEVWGGGLDDGATVLGGVAQADDSGHGTYQMIDWRAAFRWSLMPVLHRS</sequence>
<dbReference type="AlphaFoldDB" id="A0A0S4W818"/>
<organism evidence="1">
    <name type="scientific">Ralstonia solanacearum</name>
    <name type="common">Pseudomonas solanacearum</name>
    <dbReference type="NCBI Taxonomy" id="305"/>
    <lineage>
        <taxon>Bacteria</taxon>
        <taxon>Pseudomonadati</taxon>
        <taxon>Pseudomonadota</taxon>
        <taxon>Betaproteobacteria</taxon>
        <taxon>Burkholderiales</taxon>
        <taxon>Burkholderiaceae</taxon>
        <taxon>Ralstonia</taxon>
        <taxon>Ralstonia solanacearum species complex</taxon>
    </lineage>
</organism>
<dbReference type="EMBL" id="LN899826">
    <property type="protein sequence ID" value="CUV42973.1"/>
    <property type="molecule type" value="Genomic_DNA"/>
</dbReference>
<protein>
    <submittedName>
        <fullName evidence="1">Uncharacterized protein</fullName>
    </submittedName>
</protein>
<proteinExistence type="predicted"/>
<gene>
    <name evidence="1" type="ORF">TF3108_v1_1990001</name>
</gene>
<accession>A0A0S4W818</accession>
<evidence type="ECO:0000313" key="1">
    <source>
        <dbReference type="EMBL" id="CUV42973.1"/>
    </source>
</evidence>
<reference evidence="1" key="1">
    <citation type="submission" date="2015-10" db="EMBL/GenBank/DDBJ databases">
        <authorList>
            <person name="Gilbert D.G."/>
        </authorList>
    </citation>
    <scope>NUCLEOTIDE SEQUENCE</scope>
    <source>
        <strain evidence="1">Phyl III-seqv23</strain>
    </source>
</reference>